<keyword evidence="7" id="KW-0418">Kinase</keyword>
<keyword evidence="3" id="KW-0963">Cytoplasm</keyword>
<evidence type="ECO:0000313" key="10">
    <source>
        <dbReference type="Proteomes" id="UP000178943"/>
    </source>
</evidence>
<dbReference type="STRING" id="1817863.A2Y62_17065"/>
<dbReference type="GO" id="GO:0005737">
    <property type="term" value="C:cytoplasm"/>
    <property type="evidence" value="ECO:0007669"/>
    <property type="project" value="UniProtKB-SubCell"/>
</dbReference>
<name>A0A1F5VFX7_9BACT</name>
<dbReference type="Pfam" id="PF03610">
    <property type="entry name" value="EIIA-man"/>
    <property type="match status" value="1"/>
</dbReference>
<evidence type="ECO:0000256" key="7">
    <source>
        <dbReference type="ARBA" id="ARBA00022777"/>
    </source>
</evidence>
<evidence type="ECO:0000256" key="4">
    <source>
        <dbReference type="ARBA" id="ARBA00022597"/>
    </source>
</evidence>
<gene>
    <name evidence="9" type="ORF">A2Y62_17065</name>
</gene>
<evidence type="ECO:0000256" key="3">
    <source>
        <dbReference type="ARBA" id="ARBA00022490"/>
    </source>
</evidence>
<dbReference type="SUPFAM" id="SSF53062">
    <property type="entry name" value="PTS system fructose IIA component-like"/>
    <property type="match status" value="1"/>
</dbReference>
<organism evidence="9 10">
    <name type="scientific">Candidatus Fischerbacteria bacterium RBG_13_37_8</name>
    <dbReference type="NCBI Taxonomy" id="1817863"/>
    <lineage>
        <taxon>Bacteria</taxon>
        <taxon>Candidatus Fischeribacteriota</taxon>
    </lineage>
</organism>
<dbReference type="Gene3D" id="3.40.50.510">
    <property type="entry name" value="Phosphotransferase system, mannose-type IIA component"/>
    <property type="match status" value="1"/>
</dbReference>
<proteinExistence type="predicted"/>
<evidence type="ECO:0000256" key="1">
    <source>
        <dbReference type="ARBA" id="ARBA00004496"/>
    </source>
</evidence>
<dbReference type="GO" id="GO:0009401">
    <property type="term" value="P:phosphoenolpyruvate-dependent sugar phosphotransferase system"/>
    <property type="evidence" value="ECO:0007669"/>
    <property type="project" value="UniProtKB-KW"/>
</dbReference>
<dbReference type="Proteomes" id="UP000178943">
    <property type="component" value="Unassembled WGS sequence"/>
</dbReference>
<evidence type="ECO:0000256" key="6">
    <source>
        <dbReference type="ARBA" id="ARBA00022683"/>
    </source>
</evidence>
<comment type="caution">
    <text evidence="9">The sequence shown here is derived from an EMBL/GenBank/DDBJ whole genome shotgun (WGS) entry which is preliminary data.</text>
</comment>
<comment type="subcellular location">
    <subcellularLocation>
        <location evidence="1">Cytoplasm</location>
    </subcellularLocation>
</comment>
<dbReference type="InterPro" id="IPR004701">
    <property type="entry name" value="PTS_EIIA_man-typ"/>
</dbReference>
<dbReference type="InterPro" id="IPR036662">
    <property type="entry name" value="PTS_EIIA_man-typ_sf"/>
</dbReference>
<dbReference type="GO" id="GO:0016301">
    <property type="term" value="F:kinase activity"/>
    <property type="evidence" value="ECO:0007669"/>
    <property type="project" value="UniProtKB-KW"/>
</dbReference>
<evidence type="ECO:0000256" key="5">
    <source>
        <dbReference type="ARBA" id="ARBA00022679"/>
    </source>
</evidence>
<reference evidence="9 10" key="1">
    <citation type="journal article" date="2016" name="Nat. Commun.">
        <title>Thousands of microbial genomes shed light on interconnected biogeochemical processes in an aquifer system.</title>
        <authorList>
            <person name="Anantharaman K."/>
            <person name="Brown C.T."/>
            <person name="Hug L.A."/>
            <person name="Sharon I."/>
            <person name="Castelle C.J."/>
            <person name="Probst A.J."/>
            <person name="Thomas B.C."/>
            <person name="Singh A."/>
            <person name="Wilkins M.J."/>
            <person name="Karaoz U."/>
            <person name="Brodie E.L."/>
            <person name="Williams K.H."/>
            <person name="Hubbard S.S."/>
            <person name="Banfield J.F."/>
        </authorList>
    </citation>
    <scope>NUCLEOTIDE SEQUENCE [LARGE SCALE GENOMIC DNA]</scope>
</reference>
<dbReference type="GO" id="GO:0016020">
    <property type="term" value="C:membrane"/>
    <property type="evidence" value="ECO:0007669"/>
    <property type="project" value="InterPro"/>
</dbReference>
<keyword evidence="6" id="KW-0598">Phosphotransferase system</keyword>
<dbReference type="InterPro" id="IPR033887">
    <property type="entry name" value="PTS_IIA_man"/>
</dbReference>
<accession>A0A1F5VFX7</accession>
<feature type="domain" description="PTS EIIA type-4" evidence="8">
    <location>
        <begin position="1"/>
        <end position="124"/>
    </location>
</feature>
<dbReference type="CDD" id="cd00006">
    <property type="entry name" value="PTS_IIA_man"/>
    <property type="match status" value="1"/>
</dbReference>
<dbReference type="EMBL" id="MFGW01000180">
    <property type="protein sequence ID" value="OGF62359.1"/>
    <property type="molecule type" value="Genomic_DNA"/>
</dbReference>
<evidence type="ECO:0000313" key="9">
    <source>
        <dbReference type="EMBL" id="OGF62359.1"/>
    </source>
</evidence>
<keyword evidence="2" id="KW-0813">Transport</keyword>
<dbReference type="PANTHER" id="PTHR33799:SF1">
    <property type="entry name" value="PTS SYSTEM MANNOSE-SPECIFIC EIIAB COMPONENT-RELATED"/>
    <property type="match status" value="1"/>
</dbReference>
<keyword evidence="4" id="KW-0762">Sugar transport</keyword>
<dbReference type="InterPro" id="IPR051471">
    <property type="entry name" value="Bacterial_PTS_sugar_comp"/>
</dbReference>
<evidence type="ECO:0000256" key="2">
    <source>
        <dbReference type="ARBA" id="ARBA00022448"/>
    </source>
</evidence>
<dbReference type="PANTHER" id="PTHR33799">
    <property type="entry name" value="PTS PERMEASE-RELATED-RELATED"/>
    <property type="match status" value="1"/>
</dbReference>
<keyword evidence="5" id="KW-0808">Transferase</keyword>
<dbReference type="AlphaFoldDB" id="A0A1F5VFX7"/>
<evidence type="ECO:0000259" key="8">
    <source>
        <dbReference type="PROSITE" id="PS51096"/>
    </source>
</evidence>
<sequence length="137" mass="14949">MIGILLVTHGNLGNELLETARTIVGEELENARALSVGWNNHMTDINNKISALLKDLDRGDGVLVLTDMFGGTPSNVSFSFVGERKIEVLTGVNLPMIIKLYNHRGQISLESLAKMIVEQGRKSISLGSEFVSAQKNK</sequence>
<dbReference type="PROSITE" id="PS51096">
    <property type="entry name" value="PTS_EIIA_TYPE_4"/>
    <property type="match status" value="1"/>
</dbReference>
<protein>
    <recommendedName>
        <fullName evidence="8">PTS EIIA type-4 domain-containing protein</fullName>
    </recommendedName>
</protein>